<feature type="domain" description="Glycosyltransferase 2-like" evidence="2">
    <location>
        <begin position="3"/>
        <end position="136"/>
    </location>
</feature>
<keyword evidence="1" id="KW-1133">Transmembrane helix</keyword>
<keyword evidence="4" id="KW-1185">Reference proteome</keyword>
<keyword evidence="1" id="KW-0812">Transmembrane</keyword>
<dbReference type="InterPro" id="IPR001173">
    <property type="entry name" value="Glyco_trans_2-like"/>
</dbReference>
<keyword evidence="3" id="KW-0808">Transferase</keyword>
<comment type="caution">
    <text evidence="3">The sequence shown here is derived from an EMBL/GenBank/DDBJ whole genome shotgun (WGS) entry which is preliminary data.</text>
</comment>
<gene>
    <name evidence="3" type="ORF">GC250_06185</name>
</gene>
<dbReference type="GO" id="GO:0006487">
    <property type="term" value="P:protein N-linked glycosylation"/>
    <property type="evidence" value="ECO:0007669"/>
    <property type="project" value="TreeGrafter"/>
</dbReference>
<keyword evidence="1" id="KW-0472">Membrane</keyword>
<feature type="transmembrane region" description="Helical" evidence="1">
    <location>
        <begin position="199"/>
        <end position="217"/>
    </location>
</feature>
<evidence type="ECO:0000313" key="3">
    <source>
        <dbReference type="EMBL" id="MUN29031.1"/>
    </source>
</evidence>
<evidence type="ECO:0000259" key="2">
    <source>
        <dbReference type="Pfam" id="PF00535"/>
    </source>
</evidence>
<dbReference type="Gene3D" id="3.90.550.10">
    <property type="entry name" value="Spore Coat Polysaccharide Biosynthesis Protein SpsA, Chain A"/>
    <property type="match status" value="1"/>
</dbReference>
<dbReference type="SUPFAM" id="SSF53448">
    <property type="entry name" value="Nucleotide-diphospho-sugar transferases"/>
    <property type="match status" value="1"/>
</dbReference>
<protein>
    <submittedName>
        <fullName evidence="3">Glycosyltransferase</fullName>
    </submittedName>
</protein>
<dbReference type="PANTHER" id="PTHR10859:SF91">
    <property type="entry name" value="DOLICHYL-PHOSPHATE BETA-GLUCOSYLTRANSFERASE"/>
    <property type="match status" value="1"/>
</dbReference>
<evidence type="ECO:0000256" key="1">
    <source>
        <dbReference type="SAM" id="Phobius"/>
    </source>
</evidence>
<sequence length="241" mass="27554">MISIVIPAYNEEKRIGKTLKQLSSLTNTEIVAVFDGNDNTPQVVKKFPVKLLVSKSRLGKGGALKVGIEKSSSGRVLLLDADMPITKEDMEKLLIEKGDLVLVKRKIIGMPFKRKFLHNAFIFMTKLFFPSLRGLTDFQGGVKVLDKRKALSIKDELVMQDFLFDVNLIYAFKRNGYQVKEVEISYIHDETDSKISRNLLKVIMLMFLSLVKLRVFYSPLNGVLETKTFMRMQTFILKVLR</sequence>
<dbReference type="GO" id="GO:0016740">
    <property type="term" value="F:transferase activity"/>
    <property type="evidence" value="ECO:0007669"/>
    <property type="project" value="UniProtKB-KW"/>
</dbReference>
<dbReference type="PANTHER" id="PTHR10859">
    <property type="entry name" value="GLYCOSYL TRANSFERASE"/>
    <property type="match status" value="1"/>
</dbReference>
<dbReference type="OrthoDB" id="351177at2157"/>
<dbReference type="Proteomes" id="UP000470772">
    <property type="component" value="Unassembled WGS sequence"/>
</dbReference>
<dbReference type="AlphaFoldDB" id="A0A6A9QPB8"/>
<dbReference type="RefSeq" id="WP_054839202.1">
    <property type="nucleotide sequence ID" value="NZ_BBBY01000051.1"/>
</dbReference>
<reference evidence="3 4" key="1">
    <citation type="submission" date="2019-10" db="EMBL/GenBank/DDBJ databases">
        <title>Sequencing and Assembly of Multiple Reported Metal-Biooxidizing Members of the Extremely Thermoacidophilic Archaeal Family Sulfolobaceae.</title>
        <authorList>
            <person name="Counts J.A."/>
            <person name="Kelly R.M."/>
        </authorList>
    </citation>
    <scope>NUCLEOTIDE SEQUENCE [LARGE SCALE GENOMIC DNA]</scope>
    <source>
        <strain evidence="3 4">DSM 6482</strain>
    </source>
</reference>
<accession>A0A6A9QPB8</accession>
<dbReference type="InterPro" id="IPR029044">
    <property type="entry name" value="Nucleotide-diphossugar_trans"/>
</dbReference>
<dbReference type="Pfam" id="PF00535">
    <property type="entry name" value="Glycos_transf_2"/>
    <property type="match status" value="1"/>
</dbReference>
<dbReference type="EMBL" id="WGGD01000005">
    <property type="protein sequence ID" value="MUN29031.1"/>
    <property type="molecule type" value="Genomic_DNA"/>
</dbReference>
<evidence type="ECO:0000313" key="4">
    <source>
        <dbReference type="Proteomes" id="UP000470772"/>
    </source>
</evidence>
<name>A0A6A9QPB8_SULME</name>
<proteinExistence type="predicted"/>
<organism evidence="3 4">
    <name type="scientific">Sulfuracidifex metallicus DSM 6482 = JCM 9184</name>
    <dbReference type="NCBI Taxonomy" id="523847"/>
    <lineage>
        <taxon>Archaea</taxon>
        <taxon>Thermoproteota</taxon>
        <taxon>Thermoprotei</taxon>
        <taxon>Sulfolobales</taxon>
        <taxon>Sulfolobaceae</taxon>
        <taxon>Sulfuracidifex</taxon>
    </lineage>
</organism>